<dbReference type="PIRSF" id="PIRSF029886">
    <property type="entry name" value="KBAA"/>
    <property type="match status" value="1"/>
</dbReference>
<dbReference type="RefSeq" id="WP_101332751.1">
    <property type="nucleotide sequence ID" value="NZ_PJNH01000005.1"/>
</dbReference>
<keyword evidence="3" id="KW-1185">Reference proteome</keyword>
<feature type="transmembrane region" description="Helical" evidence="1">
    <location>
        <begin position="170"/>
        <end position="187"/>
    </location>
</feature>
<keyword evidence="1" id="KW-0812">Transmembrane</keyword>
<sequence length="209" mass="24210">MTVRAWLKFFTTLLFIGAITTVVTSFFVQPHAYEPYISPFNGWEIFGALIWFIGLGLVYSVISQMGFFAYLTLHQIGQGFFGKYWKHAQILIISFVFFELIYLRYIRAEDPEPLINYILVAAMLLVYSIGVAFVKAKETHQRAFLPAIFFMFVVTTIEWLPVLRVDDPEWLMLMIVPLLACNTYQLLKLHKIVGFKADKNDTREVQTKG</sequence>
<evidence type="ECO:0000313" key="3">
    <source>
        <dbReference type="Proteomes" id="UP000243524"/>
    </source>
</evidence>
<evidence type="ECO:0000256" key="1">
    <source>
        <dbReference type="SAM" id="Phobius"/>
    </source>
</evidence>
<dbReference type="GO" id="GO:0045881">
    <property type="term" value="P:positive regulation of sporulation resulting in formation of a cellular spore"/>
    <property type="evidence" value="ECO:0007669"/>
    <property type="project" value="InterPro"/>
</dbReference>
<keyword evidence="1" id="KW-1133">Transmembrane helix</keyword>
<feature type="transmembrane region" description="Helical" evidence="1">
    <location>
        <begin position="84"/>
        <end position="102"/>
    </location>
</feature>
<dbReference type="EMBL" id="PJNH01000005">
    <property type="protein sequence ID" value="PKR76537.1"/>
    <property type="molecule type" value="Genomic_DNA"/>
</dbReference>
<dbReference type="AlphaFoldDB" id="A0A2I0QQE1"/>
<keyword evidence="1" id="KW-0472">Membrane</keyword>
<dbReference type="SMART" id="SM01251">
    <property type="entry name" value="KbaA"/>
    <property type="match status" value="1"/>
</dbReference>
<dbReference type="Pfam" id="PF14089">
    <property type="entry name" value="KbaA"/>
    <property type="match status" value="1"/>
</dbReference>
<protein>
    <submittedName>
        <fullName evidence="2">KinB-signaling pathway activation protein</fullName>
    </submittedName>
</protein>
<dbReference type="OrthoDB" id="2374256at2"/>
<gene>
    <name evidence="2" type="ORF">CEY16_14345</name>
</gene>
<accession>A0A2I0QQE1</accession>
<dbReference type="Proteomes" id="UP000243524">
    <property type="component" value="Unassembled WGS sequence"/>
</dbReference>
<feature type="transmembrane region" description="Helical" evidence="1">
    <location>
        <begin position="48"/>
        <end position="72"/>
    </location>
</feature>
<feature type="transmembrane region" description="Helical" evidence="1">
    <location>
        <begin position="143"/>
        <end position="164"/>
    </location>
</feature>
<comment type="caution">
    <text evidence="2">The sequence shown here is derived from an EMBL/GenBank/DDBJ whole genome shotgun (WGS) entry which is preliminary data.</text>
</comment>
<proteinExistence type="predicted"/>
<feature type="transmembrane region" description="Helical" evidence="1">
    <location>
        <begin position="7"/>
        <end position="28"/>
    </location>
</feature>
<name>A0A2I0QQE1_9BACI</name>
<organism evidence="2 3">
    <name type="scientific">Halalkalibacillus sediminis</name>
    <dbReference type="NCBI Taxonomy" id="2018042"/>
    <lineage>
        <taxon>Bacteria</taxon>
        <taxon>Bacillati</taxon>
        <taxon>Bacillota</taxon>
        <taxon>Bacilli</taxon>
        <taxon>Bacillales</taxon>
        <taxon>Bacillaceae</taxon>
        <taxon>Halalkalibacillus</taxon>
    </lineage>
</organism>
<feature type="transmembrane region" description="Helical" evidence="1">
    <location>
        <begin position="114"/>
        <end position="134"/>
    </location>
</feature>
<evidence type="ECO:0000313" key="2">
    <source>
        <dbReference type="EMBL" id="PKR76537.1"/>
    </source>
</evidence>
<dbReference type="InterPro" id="IPR024164">
    <property type="entry name" value="KinB-signalling_activ"/>
</dbReference>
<reference evidence="2 3" key="1">
    <citation type="submission" date="2017-06" db="EMBL/GenBank/DDBJ databases">
        <title>the draft geome sequence of Illustriluteabacillus marina B3227.</title>
        <authorList>
            <person name="He R.-H."/>
            <person name="Du Z.-J."/>
        </authorList>
    </citation>
    <scope>NUCLEOTIDE SEQUENCE [LARGE SCALE GENOMIC DNA]</scope>
    <source>
        <strain evidence="2 3">B3227</strain>
    </source>
</reference>